<protein>
    <submittedName>
        <fullName evidence="1">Uncharacterized protein</fullName>
    </submittedName>
</protein>
<proteinExistence type="predicted"/>
<sequence length="84" mass="9136">MNQSSELQVNDSRGAIPSKWSRDLKFVQHWRSASTVSGAAGPSDEWKLCPESGVPNHRYAFTRQPAPSRAGATLLTASALVPDR</sequence>
<accession>A0A4C1VQX6</accession>
<keyword evidence="2" id="KW-1185">Reference proteome</keyword>
<organism evidence="1 2">
    <name type="scientific">Eumeta variegata</name>
    <name type="common">Bagworm moth</name>
    <name type="synonym">Eumeta japonica</name>
    <dbReference type="NCBI Taxonomy" id="151549"/>
    <lineage>
        <taxon>Eukaryota</taxon>
        <taxon>Metazoa</taxon>
        <taxon>Ecdysozoa</taxon>
        <taxon>Arthropoda</taxon>
        <taxon>Hexapoda</taxon>
        <taxon>Insecta</taxon>
        <taxon>Pterygota</taxon>
        <taxon>Neoptera</taxon>
        <taxon>Endopterygota</taxon>
        <taxon>Lepidoptera</taxon>
        <taxon>Glossata</taxon>
        <taxon>Ditrysia</taxon>
        <taxon>Tineoidea</taxon>
        <taxon>Psychidae</taxon>
        <taxon>Oiketicinae</taxon>
        <taxon>Eumeta</taxon>
    </lineage>
</organism>
<comment type="caution">
    <text evidence="1">The sequence shown here is derived from an EMBL/GenBank/DDBJ whole genome shotgun (WGS) entry which is preliminary data.</text>
</comment>
<dbReference type="Proteomes" id="UP000299102">
    <property type="component" value="Unassembled WGS sequence"/>
</dbReference>
<evidence type="ECO:0000313" key="2">
    <source>
        <dbReference type="Proteomes" id="UP000299102"/>
    </source>
</evidence>
<gene>
    <name evidence="1" type="ORF">EVAR_37616_1</name>
</gene>
<evidence type="ECO:0000313" key="1">
    <source>
        <dbReference type="EMBL" id="GBP40215.1"/>
    </source>
</evidence>
<dbReference type="EMBL" id="BGZK01000378">
    <property type="protein sequence ID" value="GBP40215.1"/>
    <property type="molecule type" value="Genomic_DNA"/>
</dbReference>
<name>A0A4C1VQX6_EUMVA</name>
<reference evidence="1 2" key="1">
    <citation type="journal article" date="2019" name="Commun. Biol.">
        <title>The bagworm genome reveals a unique fibroin gene that provides high tensile strength.</title>
        <authorList>
            <person name="Kono N."/>
            <person name="Nakamura H."/>
            <person name="Ohtoshi R."/>
            <person name="Tomita M."/>
            <person name="Numata K."/>
            <person name="Arakawa K."/>
        </authorList>
    </citation>
    <scope>NUCLEOTIDE SEQUENCE [LARGE SCALE GENOMIC DNA]</scope>
</reference>
<dbReference type="AlphaFoldDB" id="A0A4C1VQX6"/>